<evidence type="ECO:0000313" key="4">
    <source>
        <dbReference type="Proteomes" id="UP001215549"/>
    </source>
</evidence>
<protein>
    <submittedName>
        <fullName evidence="1">40-residue YVTN family beta-propeller repeat-containing protein</fullName>
    </submittedName>
    <submittedName>
        <fullName evidence="2">YncE family protein</fullName>
    </submittedName>
</protein>
<gene>
    <name evidence="2" type="ORF">JHX88_04190</name>
    <name evidence="1" type="ORF">SAMN05421772_10614</name>
</gene>
<dbReference type="InterPro" id="IPR051200">
    <property type="entry name" value="Host-pathogen_enzymatic-act"/>
</dbReference>
<evidence type="ECO:0000313" key="1">
    <source>
        <dbReference type="EMBL" id="SIS83173.1"/>
    </source>
</evidence>
<dbReference type="AlphaFoldDB" id="A0AA46A5K7"/>
<reference evidence="2 4" key="2">
    <citation type="submission" date="2021-01" db="EMBL/GenBank/DDBJ databases">
        <title>Biogeographic distribution of Paracoccus.</title>
        <authorList>
            <person name="Hollensteiner J."/>
            <person name="Leineberger J."/>
            <person name="Brinkhoff T."/>
            <person name="Daniel R."/>
        </authorList>
    </citation>
    <scope>NUCLEOTIDE SEQUENCE [LARGE SCALE GENOMIC DNA]</scope>
    <source>
        <strain evidence="2 4">DSM 18447</strain>
    </source>
</reference>
<dbReference type="Proteomes" id="UP000186216">
    <property type="component" value="Unassembled WGS sequence"/>
</dbReference>
<dbReference type="PANTHER" id="PTHR47197:SF3">
    <property type="entry name" value="DIHYDRO-HEME D1 DEHYDROGENASE"/>
    <property type="match status" value="1"/>
</dbReference>
<dbReference type="InterPro" id="IPR015943">
    <property type="entry name" value="WD40/YVTN_repeat-like_dom_sf"/>
</dbReference>
<keyword evidence="4" id="KW-1185">Reference proteome</keyword>
<dbReference type="RefSeq" id="WP_076525877.1">
    <property type="nucleotide sequence ID" value="NZ_CP067140.1"/>
</dbReference>
<proteinExistence type="predicted"/>
<dbReference type="SUPFAM" id="SSF51004">
    <property type="entry name" value="C-terminal (heme d1) domain of cytochrome cd1-nitrite reductase"/>
    <property type="match status" value="1"/>
</dbReference>
<sequence>MARQILLLIEKSAHCLSYYDADSGTRLHSVPLPDFPHEFTLNAGRAMAWIGHYGVANSGSADAGGHEVMALDVARGRIIDRLSLGDGMTRPHGVGLDGQGRLYALSEGAGRIAVWDDPARGGAPDRTVPVGGLKPHLFAVTSDGRRCYSMNLGSNDVTVFDPRDSSVTPVPISTGEKPEGRLLRADERMLFVTNRISETVVAIDTATLEIVAHEHVSGDPVRIFHDPERERLMTIDYLGQTISLLDDRSLKITRRVALDSRPISMSFDRGMKRAFVSMDSDEIHVLDLGELTVTQKFSTFREPDVSAIVTLDEQAEAIAGSLPTS</sequence>
<dbReference type="EMBL" id="CP067140">
    <property type="protein sequence ID" value="WCR03962.1"/>
    <property type="molecule type" value="Genomic_DNA"/>
</dbReference>
<dbReference type="InterPro" id="IPR011048">
    <property type="entry name" value="Haem_d1_sf"/>
</dbReference>
<organism evidence="1 3">
    <name type="scientific">Paracoccus saliphilus</name>
    <dbReference type="NCBI Taxonomy" id="405559"/>
    <lineage>
        <taxon>Bacteria</taxon>
        <taxon>Pseudomonadati</taxon>
        <taxon>Pseudomonadota</taxon>
        <taxon>Alphaproteobacteria</taxon>
        <taxon>Rhodobacterales</taxon>
        <taxon>Paracoccaceae</taxon>
        <taxon>Paracoccus</taxon>
    </lineage>
</organism>
<name>A0AA46A5K7_9RHOB</name>
<dbReference type="EMBL" id="FTOU01000006">
    <property type="protein sequence ID" value="SIS83173.1"/>
    <property type="molecule type" value="Genomic_DNA"/>
</dbReference>
<dbReference type="Gene3D" id="2.130.10.10">
    <property type="entry name" value="YVTN repeat-like/Quinoprotein amine dehydrogenase"/>
    <property type="match status" value="1"/>
</dbReference>
<dbReference type="PANTHER" id="PTHR47197">
    <property type="entry name" value="PROTEIN NIRF"/>
    <property type="match status" value="1"/>
</dbReference>
<evidence type="ECO:0000313" key="2">
    <source>
        <dbReference type="EMBL" id="WCR03962.1"/>
    </source>
</evidence>
<dbReference type="Proteomes" id="UP001215549">
    <property type="component" value="Chromosome"/>
</dbReference>
<accession>A0AA46A5K7</accession>
<reference evidence="1 3" key="1">
    <citation type="submission" date="2017-01" db="EMBL/GenBank/DDBJ databases">
        <authorList>
            <person name="Varghese N."/>
            <person name="Submissions S."/>
        </authorList>
    </citation>
    <scope>NUCLEOTIDE SEQUENCE [LARGE SCALE GENOMIC DNA]</scope>
    <source>
        <strain evidence="1 3">DSM 18447</strain>
    </source>
</reference>
<evidence type="ECO:0000313" key="3">
    <source>
        <dbReference type="Proteomes" id="UP000186216"/>
    </source>
</evidence>